<reference evidence="8 9" key="1">
    <citation type="journal article" date="2021" name="Elife">
        <title>Chloroplast acquisition without the gene transfer in kleptoplastic sea slugs, Plakobranchus ocellatus.</title>
        <authorList>
            <person name="Maeda T."/>
            <person name="Takahashi S."/>
            <person name="Yoshida T."/>
            <person name="Shimamura S."/>
            <person name="Takaki Y."/>
            <person name="Nagai Y."/>
            <person name="Toyoda A."/>
            <person name="Suzuki Y."/>
            <person name="Arimoto A."/>
            <person name="Ishii H."/>
            <person name="Satoh N."/>
            <person name="Nishiyama T."/>
            <person name="Hasebe M."/>
            <person name="Maruyama T."/>
            <person name="Minagawa J."/>
            <person name="Obokata J."/>
            <person name="Shigenobu S."/>
        </authorList>
    </citation>
    <scope>NUCLEOTIDE SEQUENCE [LARGE SCALE GENOMIC DNA]</scope>
</reference>
<keyword evidence="3" id="KW-0677">Repeat</keyword>
<dbReference type="GO" id="GO:0005576">
    <property type="term" value="C:extracellular region"/>
    <property type="evidence" value="ECO:0007669"/>
    <property type="project" value="InterPro"/>
</dbReference>
<evidence type="ECO:0000256" key="4">
    <source>
        <dbReference type="ARBA" id="ARBA00023157"/>
    </source>
</evidence>
<dbReference type="SUPFAM" id="SSF57625">
    <property type="entry name" value="Invertebrate chitin-binding proteins"/>
    <property type="match status" value="1"/>
</dbReference>
<evidence type="ECO:0000256" key="6">
    <source>
        <dbReference type="SAM" id="MobiDB-lite"/>
    </source>
</evidence>
<dbReference type="PANTHER" id="PTHR23301:SF0">
    <property type="entry name" value="CHITIN-BINDING TYPE-2 DOMAIN-CONTAINING PROTEIN-RELATED"/>
    <property type="match status" value="1"/>
</dbReference>
<keyword evidence="1" id="KW-0147">Chitin-binding</keyword>
<dbReference type="EMBL" id="BMAT01002950">
    <property type="protein sequence ID" value="GFS17177.1"/>
    <property type="molecule type" value="Genomic_DNA"/>
</dbReference>
<keyword evidence="4" id="KW-1015">Disulfide bond</keyword>
<gene>
    <name evidence="8" type="ORF">ElyMa_001490500</name>
</gene>
<dbReference type="Pfam" id="PF01607">
    <property type="entry name" value="CBM_14"/>
    <property type="match status" value="1"/>
</dbReference>
<feature type="domain" description="Chitin-binding type-2" evidence="7">
    <location>
        <begin position="53"/>
        <end position="110"/>
    </location>
</feature>
<protein>
    <submittedName>
        <fullName evidence="8">Chondroitin proteoglycan 2</fullName>
    </submittedName>
</protein>
<dbReference type="InterPro" id="IPR002557">
    <property type="entry name" value="Chitin-bd_dom"/>
</dbReference>
<evidence type="ECO:0000256" key="5">
    <source>
        <dbReference type="ARBA" id="ARBA00023180"/>
    </source>
</evidence>
<sequence>MPGRTPDQSSKGGLKRRQQQRWTEAMSTVKVDRSDVNSKGSTGEHHRTKRKPSSFCTGKADGLYANPSDCNKFYQCYHSGTTADKSCPSGLHFNPAIKVCDWPRNVKCSPVTTSTMAPTTASTTTETSTSTEAPTTTQAPAPTTIQTKAPTAAPTSVQTNVPTTSAPC</sequence>
<dbReference type="Gene3D" id="2.170.140.10">
    <property type="entry name" value="Chitin binding domain"/>
    <property type="match status" value="1"/>
</dbReference>
<dbReference type="InterPro" id="IPR036508">
    <property type="entry name" value="Chitin-bd_dom_sf"/>
</dbReference>
<dbReference type="PANTHER" id="PTHR23301">
    <property type="entry name" value="CHITIN BINDING PERITROPHIN-A"/>
    <property type="match status" value="1"/>
</dbReference>
<evidence type="ECO:0000256" key="3">
    <source>
        <dbReference type="ARBA" id="ARBA00022737"/>
    </source>
</evidence>
<dbReference type="SMART" id="SM00494">
    <property type="entry name" value="ChtBD2"/>
    <property type="match status" value="1"/>
</dbReference>
<dbReference type="PROSITE" id="PS50940">
    <property type="entry name" value="CHIT_BIND_II"/>
    <property type="match status" value="1"/>
</dbReference>
<keyword evidence="5" id="KW-0325">Glycoprotein</keyword>
<feature type="compositionally biased region" description="Polar residues" evidence="6">
    <location>
        <begin position="156"/>
        <end position="168"/>
    </location>
</feature>
<proteinExistence type="predicted"/>
<comment type="caution">
    <text evidence="8">The sequence shown here is derived from an EMBL/GenBank/DDBJ whole genome shotgun (WGS) entry which is preliminary data.</text>
</comment>
<dbReference type="InterPro" id="IPR051940">
    <property type="entry name" value="Chitin_bind-dev_reg"/>
</dbReference>
<feature type="compositionally biased region" description="Low complexity" evidence="6">
    <location>
        <begin position="114"/>
        <end position="155"/>
    </location>
</feature>
<organism evidence="8 9">
    <name type="scientific">Elysia marginata</name>
    <dbReference type="NCBI Taxonomy" id="1093978"/>
    <lineage>
        <taxon>Eukaryota</taxon>
        <taxon>Metazoa</taxon>
        <taxon>Spiralia</taxon>
        <taxon>Lophotrochozoa</taxon>
        <taxon>Mollusca</taxon>
        <taxon>Gastropoda</taxon>
        <taxon>Heterobranchia</taxon>
        <taxon>Euthyneura</taxon>
        <taxon>Panpulmonata</taxon>
        <taxon>Sacoglossa</taxon>
        <taxon>Placobranchoidea</taxon>
        <taxon>Plakobranchidae</taxon>
        <taxon>Elysia</taxon>
    </lineage>
</organism>
<feature type="region of interest" description="Disordered" evidence="6">
    <location>
        <begin position="114"/>
        <end position="168"/>
    </location>
</feature>
<evidence type="ECO:0000256" key="2">
    <source>
        <dbReference type="ARBA" id="ARBA00022729"/>
    </source>
</evidence>
<evidence type="ECO:0000256" key="1">
    <source>
        <dbReference type="ARBA" id="ARBA00022669"/>
    </source>
</evidence>
<keyword evidence="2" id="KW-0732">Signal</keyword>
<dbReference type="Proteomes" id="UP000762676">
    <property type="component" value="Unassembled WGS sequence"/>
</dbReference>
<evidence type="ECO:0000313" key="9">
    <source>
        <dbReference type="Proteomes" id="UP000762676"/>
    </source>
</evidence>
<feature type="compositionally biased region" description="Polar residues" evidence="6">
    <location>
        <begin position="1"/>
        <end position="11"/>
    </location>
</feature>
<dbReference type="AlphaFoldDB" id="A0AAV4J339"/>
<accession>A0AAV4J339</accession>
<evidence type="ECO:0000259" key="7">
    <source>
        <dbReference type="PROSITE" id="PS50940"/>
    </source>
</evidence>
<feature type="region of interest" description="Disordered" evidence="6">
    <location>
        <begin position="1"/>
        <end position="58"/>
    </location>
</feature>
<dbReference type="FunFam" id="2.170.140.10:FF:000001">
    <property type="entry name" value="Acidic mammalian chitinase"/>
    <property type="match status" value="1"/>
</dbReference>
<name>A0AAV4J339_9GAST</name>
<dbReference type="GO" id="GO:0008061">
    <property type="term" value="F:chitin binding"/>
    <property type="evidence" value="ECO:0007669"/>
    <property type="project" value="UniProtKB-KW"/>
</dbReference>
<keyword evidence="9" id="KW-1185">Reference proteome</keyword>
<evidence type="ECO:0000313" key="8">
    <source>
        <dbReference type="EMBL" id="GFS17177.1"/>
    </source>
</evidence>